<dbReference type="PROSITE" id="PS50887">
    <property type="entry name" value="GGDEF"/>
    <property type="match status" value="1"/>
</dbReference>
<evidence type="ECO:0000259" key="4">
    <source>
        <dbReference type="PROSITE" id="PS50887"/>
    </source>
</evidence>
<evidence type="ECO:0000313" key="6">
    <source>
        <dbReference type="Proteomes" id="UP000006683"/>
    </source>
</evidence>
<keyword evidence="1" id="KW-0812">Transmembrane</keyword>
<dbReference type="RefSeq" id="WP_013345743.1">
    <property type="nucleotide sequence ID" value="NC_014541.1"/>
</dbReference>
<dbReference type="eggNOG" id="COG2200">
    <property type="taxonomic scope" value="Bacteria"/>
</dbReference>
<dbReference type="Pfam" id="PF00563">
    <property type="entry name" value="EAL"/>
    <property type="match status" value="1"/>
</dbReference>
<gene>
    <name evidence="5" type="ordered locus">Fbal_2234</name>
</gene>
<reference evidence="5 6" key="1">
    <citation type="journal article" date="2010" name="Stand. Genomic Sci.">
        <title>Complete genome sequence of Ferrimonas balearica type strain (PAT).</title>
        <authorList>
            <person name="Nolan M."/>
            <person name="Sikorski J."/>
            <person name="Davenport K."/>
            <person name="Lucas S."/>
            <person name="Glavina Del Rio T."/>
            <person name="Tice H."/>
            <person name="Cheng J."/>
            <person name="Goodwin L."/>
            <person name="Pitluck S."/>
            <person name="Liolios K."/>
            <person name="Ivanova N."/>
            <person name="Mavromatis K."/>
            <person name="Ovchinnikova G."/>
            <person name="Pati A."/>
            <person name="Chen A."/>
            <person name="Palaniappan K."/>
            <person name="Land M."/>
            <person name="Hauser L."/>
            <person name="Chang Y."/>
            <person name="Jeffries C."/>
            <person name="Tapia R."/>
            <person name="Brettin T."/>
            <person name="Detter J."/>
            <person name="Han C."/>
            <person name="Yasawong M."/>
            <person name="Rohde M."/>
            <person name="Tindall B."/>
            <person name="Goker M."/>
            <person name="Woyke T."/>
            <person name="Bristow J."/>
            <person name="Eisen J."/>
            <person name="Markowitz V."/>
            <person name="Hugenholtz P."/>
            <person name="Kyrpides N."/>
            <person name="Klenk H."/>
            <person name="Lapidus A."/>
        </authorList>
    </citation>
    <scope>NUCLEOTIDE SEQUENCE [LARGE SCALE GENOMIC DNA]</scope>
    <source>
        <strain evidence="6">DSM 9799 / CCM 4581 / KCTC 23876 / PAT</strain>
    </source>
</reference>
<dbReference type="KEGG" id="fbl:Fbal_2234"/>
<dbReference type="STRING" id="550540.Fbal_2234"/>
<dbReference type="eggNOG" id="COG2199">
    <property type="taxonomic scope" value="Bacteria"/>
</dbReference>
<dbReference type="HOGENOM" id="CLU_000445_109_3_6"/>
<dbReference type="InterPro" id="IPR050706">
    <property type="entry name" value="Cyclic-di-GMP_PDE-like"/>
</dbReference>
<accession>E1SWF5</accession>
<dbReference type="PROSITE" id="PS50883">
    <property type="entry name" value="EAL"/>
    <property type="match status" value="1"/>
</dbReference>
<dbReference type="OrthoDB" id="5894408at2"/>
<dbReference type="EMBL" id="CP002209">
    <property type="protein sequence ID" value="ADN76437.1"/>
    <property type="molecule type" value="Genomic_DNA"/>
</dbReference>
<evidence type="ECO:0000259" key="3">
    <source>
        <dbReference type="PROSITE" id="PS50883"/>
    </source>
</evidence>
<dbReference type="Pfam" id="PF00990">
    <property type="entry name" value="GGDEF"/>
    <property type="match status" value="1"/>
</dbReference>
<keyword evidence="2" id="KW-0732">Signal</keyword>
<dbReference type="Proteomes" id="UP000006683">
    <property type="component" value="Chromosome"/>
</dbReference>
<dbReference type="InterPro" id="IPR029787">
    <property type="entry name" value="Nucleotide_cyclase"/>
</dbReference>
<dbReference type="InterPro" id="IPR000160">
    <property type="entry name" value="GGDEF_dom"/>
</dbReference>
<dbReference type="CDD" id="cd01948">
    <property type="entry name" value="EAL"/>
    <property type="match status" value="1"/>
</dbReference>
<dbReference type="GO" id="GO:0071111">
    <property type="term" value="F:cyclic-guanylate-specific phosphodiesterase activity"/>
    <property type="evidence" value="ECO:0007669"/>
    <property type="project" value="InterPro"/>
</dbReference>
<dbReference type="AlphaFoldDB" id="E1SWF5"/>
<feature type="domain" description="EAL" evidence="3">
    <location>
        <begin position="385"/>
        <end position="630"/>
    </location>
</feature>
<dbReference type="InterPro" id="IPR043128">
    <property type="entry name" value="Rev_trsase/Diguanyl_cyclase"/>
</dbReference>
<dbReference type="Gene3D" id="3.20.20.450">
    <property type="entry name" value="EAL domain"/>
    <property type="match status" value="1"/>
</dbReference>
<dbReference type="PANTHER" id="PTHR33121:SF79">
    <property type="entry name" value="CYCLIC DI-GMP PHOSPHODIESTERASE PDED-RELATED"/>
    <property type="match status" value="1"/>
</dbReference>
<dbReference type="SMART" id="SM00267">
    <property type="entry name" value="GGDEF"/>
    <property type="match status" value="1"/>
</dbReference>
<feature type="transmembrane region" description="Helical" evidence="1">
    <location>
        <begin position="133"/>
        <end position="153"/>
    </location>
</feature>
<dbReference type="GeneID" id="67182443"/>
<dbReference type="Gene3D" id="3.30.70.270">
    <property type="match status" value="1"/>
</dbReference>
<keyword evidence="6" id="KW-1185">Reference proteome</keyword>
<dbReference type="PANTHER" id="PTHR33121">
    <property type="entry name" value="CYCLIC DI-GMP PHOSPHODIESTERASE PDEF"/>
    <property type="match status" value="1"/>
</dbReference>
<evidence type="ECO:0000256" key="2">
    <source>
        <dbReference type="SAM" id="SignalP"/>
    </source>
</evidence>
<feature type="chain" id="PRO_5003151596" evidence="2">
    <location>
        <begin position="33"/>
        <end position="630"/>
    </location>
</feature>
<dbReference type="SUPFAM" id="SSF55073">
    <property type="entry name" value="Nucleotide cyclase"/>
    <property type="match status" value="1"/>
</dbReference>
<keyword evidence="1" id="KW-0472">Membrane</keyword>
<protein>
    <submittedName>
        <fullName evidence="5">Diguanylate cyclase/phosphodiesterase</fullName>
    </submittedName>
</protein>
<feature type="signal peptide" evidence="2">
    <location>
        <begin position="1"/>
        <end position="32"/>
    </location>
</feature>
<evidence type="ECO:0000313" key="5">
    <source>
        <dbReference type="EMBL" id="ADN76437.1"/>
    </source>
</evidence>
<dbReference type="InterPro" id="IPR001633">
    <property type="entry name" value="EAL_dom"/>
</dbReference>
<organism evidence="5 6">
    <name type="scientific">Ferrimonas balearica (strain DSM 9799 / CCM 4581 / KCTC 23876 / PAT)</name>
    <dbReference type="NCBI Taxonomy" id="550540"/>
    <lineage>
        <taxon>Bacteria</taxon>
        <taxon>Pseudomonadati</taxon>
        <taxon>Pseudomonadota</taxon>
        <taxon>Gammaproteobacteria</taxon>
        <taxon>Alteromonadales</taxon>
        <taxon>Ferrimonadaceae</taxon>
        <taxon>Ferrimonas</taxon>
    </lineage>
</organism>
<feature type="domain" description="GGDEF" evidence="4">
    <location>
        <begin position="245"/>
        <end position="376"/>
    </location>
</feature>
<keyword evidence="1" id="KW-1133">Transmembrane helix</keyword>
<name>E1SWF5_FERBD</name>
<dbReference type="SUPFAM" id="SSF141868">
    <property type="entry name" value="EAL domain-like"/>
    <property type="match status" value="1"/>
</dbReference>
<dbReference type="InterPro" id="IPR035919">
    <property type="entry name" value="EAL_sf"/>
</dbReference>
<proteinExistence type="predicted"/>
<sequence length="630" mass="71260">MLGTRTTIISLASLYLAAAATFALLSSQQIHSAISADHATMSDTLNRAVANGEPSNQLFDTLKQQVPLRYGFVRNRADATQAVYGQYQEPTHPLAPLLTLYPNELVAETRYQDWDYRVQLDGNHYLKAAEPALFQPLIIISVVFVITLMLVIWRSVATGRKLRTLRSAIERLPTFEFPSQLDRISGRLGPLVRALKTSATELKQQVAKAQRSHDLQHPVLDPVTGLKTRALFNEEMERPSGVDALAGHLILLRAGALAELNERLGHSGGDRYLAEVAVLLKQSTLQYHSSEVYRYGATDFLMKLPRLDSDGCKNLMKTLTLQLADLAKHQEVDNAGAVGAIAYQQGDRISRLLTNLDTAVSMAESQGAHEHYLMESSLADLGLDSERWQGVIEDVIEHGRLHFIHQKIRPTREEDRLYTEMLVRFQNTDDHPLPTEPTFGMAARYGLAVELDKLVITRLLRELDYEQNSKETYGINLANHSFSDPSFMSWLEHRLQDQPQLANRLVFEISERSIQHNATQATHCIERLHRLGARICIDHFGTALTSFRFFQMLKPDYIKLEPELTRDIEKNANNRFFIKMLLDIAVRLEVKVIATHVERSDEKVALEELRVHGLQGHHIALPKPLHHIRA</sequence>
<evidence type="ECO:0000256" key="1">
    <source>
        <dbReference type="SAM" id="Phobius"/>
    </source>
</evidence>
<dbReference type="SMART" id="SM00052">
    <property type="entry name" value="EAL"/>
    <property type="match status" value="1"/>
</dbReference>